<proteinExistence type="predicted"/>
<evidence type="ECO:0000313" key="6">
    <source>
        <dbReference type="EMBL" id="KAK5975001.1"/>
    </source>
</evidence>
<dbReference type="Proteomes" id="UP001331761">
    <property type="component" value="Unassembled WGS sequence"/>
</dbReference>
<dbReference type="SUPFAM" id="SSF57933">
    <property type="entry name" value="TAZ domain"/>
    <property type="match status" value="1"/>
</dbReference>
<dbReference type="InterPro" id="IPR000197">
    <property type="entry name" value="Znf_TAZ"/>
</dbReference>
<dbReference type="InterPro" id="IPR041426">
    <property type="entry name" value="Mos1_HTH"/>
</dbReference>
<evidence type="ECO:0000256" key="3">
    <source>
        <dbReference type="ARBA" id="ARBA00022833"/>
    </source>
</evidence>
<keyword evidence="7" id="KW-1185">Reference proteome</keyword>
<evidence type="ECO:0000313" key="7">
    <source>
        <dbReference type="Proteomes" id="UP001331761"/>
    </source>
</evidence>
<dbReference type="Pfam" id="PF17906">
    <property type="entry name" value="HTH_48"/>
    <property type="match status" value="1"/>
</dbReference>
<dbReference type="Gene3D" id="1.20.1020.10">
    <property type="entry name" value="TAZ domain"/>
    <property type="match status" value="1"/>
</dbReference>
<comment type="caution">
    <text evidence="6">The sequence shown here is derived from an EMBL/GenBank/DDBJ whole genome shotgun (WGS) entry which is preliminary data.</text>
</comment>
<feature type="domain" description="TAZ-type" evidence="5">
    <location>
        <begin position="22"/>
        <end position="111"/>
    </location>
</feature>
<dbReference type="EMBL" id="WIXE01013552">
    <property type="protein sequence ID" value="KAK5975001.1"/>
    <property type="molecule type" value="Genomic_DNA"/>
</dbReference>
<dbReference type="InterPro" id="IPR035898">
    <property type="entry name" value="TAZ_dom_sf"/>
</dbReference>
<organism evidence="6 7">
    <name type="scientific">Trichostrongylus colubriformis</name>
    <name type="common">Black scour worm</name>
    <dbReference type="NCBI Taxonomy" id="6319"/>
    <lineage>
        <taxon>Eukaryota</taxon>
        <taxon>Metazoa</taxon>
        <taxon>Ecdysozoa</taxon>
        <taxon>Nematoda</taxon>
        <taxon>Chromadorea</taxon>
        <taxon>Rhabditida</taxon>
        <taxon>Rhabditina</taxon>
        <taxon>Rhabditomorpha</taxon>
        <taxon>Strongyloidea</taxon>
        <taxon>Trichostrongylidae</taxon>
        <taxon>Trichostrongylus</taxon>
    </lineage>
</organism>
<dbReference type="GO" id="GO:0008270">
    <property type="term" value="F:zinc ion binding"/>
    <property type="evidence" value="ECO:0007669"/>
    <property type="project" value="UniProtKB-KW"/>
</dbReference>
<dbReference type="Pfam" id="PF02135">
    <property type="entry name" value="zf-TAZ"/>
    <property type="match status" value="1"/>
</dbReference>
<dbReference type="AlphaFoldDB" id="A0AAN8IIP5"/>
<dbReference type="Gene3D" id="1.10.10.1450">
    <property type="match status" value="1"/>
</dbReference>
<dbReference type="PROSITE" id="PS50134">
    <property type="entry name" value="ZF_TAZ"/>
    <property type="match status" value="1"/>
</dbReference>
<keyword evidence="1 4" id="KW-0479">Metal-binding</keyword>
<feature type="non-terminal residue" evidence="6">
    <location>
        <position position="238"/>
    </location>
</feature>
<evidence type="ECO:0000256" key="4">
    <source>
        <dbReference type="PROSITE-ProRule" id="PRU00203"/>
    </source>
</evidence>
<gene>
    <name evidence="6" type="ORF">GCK32_008387</name>
</gene>
<name>A0AAN8IIP5_TRICO</name>
<accession>A0AAN8IIP5</accession>
<protein>
    <submittedName>
        <fullName evidence="6">TAZ zinc finger</fullName>
    </submittedName>
</protein>
<keyword evidence="2 4" id="KW-0863">Zinc-finger</keyword>
<evidence type="ECO:0000259" key="5">
    <source>
        <dbReference type="PROSITE" id="PS50134"/>
    </source>
</evidence>
<evidence type="ECO:0000256" key="1">
    <source>
        <dbReference type="ARBA" id="ARBA00022723"/>
    </source>
</evidence>
<evidence type="ECO:0000256" key="2">
    <source>
        <dbReference type="ARBA" id="ARBA00022771"/>
    </source>
</evidence>
<feature type="zinc finger region" description="TAZ-type" evidence="4">
    <location>
        <begin position="22"/>
        <end position="111"/>
    </location>
</feature>
<sequence>MAAVNMSVEQENVLTVPRSLKKFGTKEELREYLGDLIHALRSHVPCVYLDEGDPLWCEKVVPCLRRAYRWCHLHGCHSRGRCADPDCPYAWKLISHWYNCHSDLCFVCSPWVKPSSLYGQSRDFLAEIFGEKPLIKAFAELLTPSVYRSCGPMAENNEVATDNGKDDGGITDFEVDIRSSKVCVSLGVQADLRAPEVNKVPIHGCIIMNRRDYRVIMLYEFKLGHSAAEAARNVSSVF</sequence>
<reference evidence="6 7" key="1">
    <citation type="submission" date="2019-10" db="EMBL/GenBank/DDBJ databases">
        <title>Assembly and Annotation for the nematode Trichostrongylus colubriformis.</title>
        <authorList>
            <person name="Martin J."/>
        </authorList>
    </citation>
    <scope>NUCLEOTIDE SEQUENCE [LARGE SCALE GENOMIC DNA]</scope>
    <source>
        <strain evidence="6">G859</strain>
        <tissue evidence="6">Whole worm</tissue>
    </source>
</reference>
<keyword evidence="3 4" id="KW-0862">Zinc</keyword>